<dbReference type="HOGENOM" id="CLU_1493818_0_0_7"/>
<dbReference type="InParanoid" id="H8N2F0"/>
<proteinExistence type="predicted"/>
<dbReference type="EMBL" id="CP003389">
    <property type="protein sequence ID" value="AFE07233.1"/>
    <property type="molecule type" value="Genomic_DNA"/>
</dbReference>
<evidence type="ECO:0000256" key="1">
    <source>
        <dbReference type="SAM" id="MobiDB-lite"/>
    </source>
</evidence>
<dbReference type="Proteomes" id="UP000007587">
    <property type="component" value="Chromosome"/>
</dbReference>
<keyword evidence="3" id="KW-1185">Reference proteome</keyword>
<protein>
    <submittedName>
        <fullName evidence="2">Putative lipoprotein</fullName>
    </submittedName>
</protein>
<evidence type="ECO:0000313" key="3">
    <source>
        <dbReference type="Proteomes" id="UP000007587"/>
    </source>
</evidence>
<dbReference type="KEGG" id="ccx:COCOR_06947"/>
<keyword evidence="2" id="KW-0449">Lipoprotein</keyword>
<evidence type="ECO:0000313" key="2">
    <source>
        <dbReference type="EMBL" id="AFE07233.1"/>
    </source>
</evidence>
<name>H8N2F0_CORCM</name>
<reference evidence="2 3" key="1">
    <citation type="journal article" date="2012" name="J. Bacteriol.">
        <title>Complete Genome Sequence of the Fruiting Myxobacterium Corallococcus coralloides DSM 2259.</title>
        <authorList>
            <person name="Huntley S."/>
            <person name="Zhang Y."/>
            <person name="Treuner-Lange A."/>
            <person name="Kneip S."/>
            <person name="Sensen C.W."/>
            <person name="Sogaard-Andersen L."/>
        </authorList>
    </citation>
    <scope>NUCLEOTIDE SEQUENCE [LARGE SCALE GENOMIC DNA]</scope>
    <source>
        <strain evidence="3">ATCC 25202 / DSM 2259 / NBRC 100086 / M2</strain>
    </source>
</reference>
<organism evidence="2 3">
    <name type="scientific">Corallococcus coralloides (strain ATCC 25202 / DSM 2259 / NBRC 100086 / M2)</name>
    <name type="common">Myxococcus coralloides</name>
    <dbReference type="NCBI Taxonomy" id="1144275"/>
    <lineage>
        <taxon>Bacteria</taxon>
        <taxon>Pseudomonadati</taxon>
        <taxon>Myxococcota</taxon>
        <taxon>Myxococcia</taxon>
        <taxon>Myxococcales</taxon>
        <taxon>Cystobacterineae</taxon>
        <taxon>Myxococcaceae</taxon>
        <taxon>Corallococcus</taxon>
    </lineage>
</organism>
<accession>H8N2F0</accession>
<feature type="region of interest" description="Disordered" evidence="1">
    <location>
        <begin position="152"/>
        <end position="180"/>
    </location>
</feature>
<dbReference type="RefSeq" id="WP_014399730.1">
    <property type="nucleotide sequence ID" value="NC_017030.1"/>
</dbReference>
<gene>
    <name evidence="2" type="ordered locus">COCOR_06947</name>
</gene>
<sequence>MKRTGWGFVLGTSCALMVAACGAGTEDFEELQGTESVKMRISLAGDACGVTSAEATVSAPDLPPSRPQSLYVGNGYIEGYLSNIPSGPGRMVDVRAYNKAGLEVYAGTTFVDVYSGSVAYAQLQMRRHPQNCPGGGTGDIYIIGTLEGTGPSQDGGYDAGPGPSYDAGPVYDAGSAFDAG</sequence>
<dbReference type="PROSITE" id="PS51257">
    <property type="entry name" value="PROKAR_LIPOPROTEIN"/>
    <property type="match status" value="1"/>
</dbReference>
<dbReference type="OrthoDB" id="5517760at2"/>
<reference evidence="3" key="2">
    <citation type="submission" date="2012-03" db="EMBL/GenBank/DDBJ databases">
        <title>Genome sequence of the fruiting myxobacterium Corallococcus coralloides DSM 2259.</title>
        <authorList>
            <person name="Huntley S."/>
            <person name="Zhang Y."/>
            <person name="Treuner-Lange A."/>
            <person name="Sensen C.W."/>
            <person name="Sogaard-Andersen L."/>
        </authorList>
    </citation>
    <scope>NUCLEOTIDE SEQUENCE [LARGE SCALE GENOMIC DNA]</scope>
    <source>
        <strain evidence="3">ATCC 25202 / DSM 2259 / NBRC 100086 / M2</strain>
    </source>
</reference>
<dbReference type="AlphaFoldDB" id="H8N2F0"/>
<dbReference type="STRING" id="1144275.COCOR_06947"/>